<keyword evidence="5" id="KW-1185">Reference proteome</keyword>
<dbReference type="InterPro" id="IPR003591">
    <property type="entry name" value="Leu-rich_rpt_typical-subtyp"/>
</dbReference>
<dbReference type="InterPro" id="IPR001611">
    <property type="entry name" value="Leu-rich_rpt"/>
</dbReference>
<dbReference type="SMART" id="SM00369">
    <property type="entry name" value="LRR_TYP"/>
    <property type="match status" value="5"/>
</dbReference>
<keyword evidence="1" id="KW-0433">Leucine-rich repeat</keyword>
<reference evidence="4" key="1">
    <citation type="submission" date="2020-11" db="EMBL/GenBank/DDBJ databases">
        <authorList>
            <person name="Whitehead M."/>
        </authorList>
    </citation>
    <scope>NUCLEOTIDE SEQUENCE</scope>
    <source>
        <strain evidence="4">EGII</strain>
    </source>
</reference>
<dbReference type="OrthoDB" id="1600340at2759"/>
<dbReference type="InterPro" id="IPR032675">
    <property type="entry name" value="LRR_dom_sf"/>
</dbReference>
<evidence type="ECO:0000313" key="4">
    <source>
        <dbReference type="EMBL" id="CAD6991795.1"/>
    </source>
</evidence>
<dbReference type="EMBL" id="CAJHJT010000001">
    <property type="protein sequence ID" value="CAD6991795.1"/>
    <property type="molecule type" value="Genomic_DNA"/>
</dbReference>
<protein>
    <submittedName>
        <fullName evidence="4">(Mediterranean fruit fly) hypothetical protein</fullName>
    </submittedName>
</protein>
<evidence type="ECO:0000256" key="1">
    <source>
        <dbReference type="ARBA" id="ARBA00022614"/>
    </source>
</evidence>
<keyword evidence="3" id="KW-0677">Repeat</keyword>
<name>A0A811U3F4_CERCA</name>
<dbReference type="PANTHER" id="PTHR45842">
    <property type="entry name" value="SYNAPTIC ADHESION-LIKE MOLECULE SALM"/>
    <property type="match status" value="1"/>
</dbReference>
<dbReference type="Pfam" id="PF13855">
    <property type="entry name" value="LRR_8"/>
    <property type="match status" value="2"/>
</dbReference>
<evidence type="ECO:0000313" key="5">
    <source>
        <dbReference type="Proteomes" id="UP000606786"/>
    </source>
</evidence>
<dbReference type="InterPro" id="IPR026906">
    <property type="entry name" value="LRR_5"/>
</dbReference>
<proteinExistence type="predicted"/>
<sequence length="492" mass="56464">MNKKGRFGHSSICLGVEERDTRPKSIMKFLFIIICAIAALRSSHYNGHAAQLRRVWMQDHCQDGICTGVEIGRNDYVILSQMPIAKQLMLTFLNSSIAKIPHLMFDTFPDLQVLRMENCSVEIFEKPQFEGASNLMSLFLGHNLLRDIPKNIFLGADNLHTLHLNHNQLRTLHNASFHALKELHELSLADNQLAQLPLGVFAPLRKLLDLNLGGNRLAAFPRGIFDRNLNLTRINLSRNRFVVFESELFKLQPRLKQLDLSGNVLQDLTLNFAVLENAIVNDCDIRKLTVYGYVYDLELRNNSLRELPHIPHAANVSSLDLSHNPLGTLQGNPLRRYTGLQRLNLSAIGMHELSDDVFKKQTQLKQLDISANSLYNMKFPLFNDLKSLQYFYFQQNNWNCDFLQLLMNSFVKKRDISFMEDSTEPELVDDYVDGVACWYESNKTTKKCSGEGLSEAALELAIVRNDIKSFTELVEKKFIKVYRMLDELKMRL</sequence>
<comment type="caution">
    <text evidence="4">The sequence shown here is derived from an EMBL/GenBank/DDBJ whole genome shotgun (WGS) entry which is preliminary data.</text>
</comment>
<organism evidence="4 5">
    <name type="scientific">Ceratitis capitata</name>
    <name type="common">Mediterranean fruit fly</name>
    <name type="synonym">Tephritis capitata</name>
    <dbReference type="NCBI Taxonomy" id="7213"/>
    <lineage>
        <taxon>Eukaryota</taxon>
        <taxon>Metazoa</taxon>
        <taxon>Ecdysozoa</taxon>
        <taxon>Arthropoda</taxon>
        <taxon>Hexapoda</taxon>
        <taxon>Insecta</taxon>
        <taxon>Pterygota</taxon>
        <taxon>Neoptera</taxon>
        <taxon>Endopterygota</taxon>
        <taxon>Diptera</taxon>
        <taxon>Brachycera</taxon>
        <taxon>Muscomorpha</taxon>
        <taxon>Tephritoidea</taxon>
        <taxon>Tephritidae</taxon>
        <taxon>Ceratitis</taxon>
        <taxon>Ceratitis</taxon>
    </lineage>
</organism>
<dbReference type="AlphaFoldDB" id="A0A811U3F4"/>
<gene>
    <name evidence="4" type="ORF">CCAP1982_LOCUS699</name>
</gene>
<dbReference type="Pfam" id="PF13306">
    <property type="entry name" value="LRR_5"/>
    <property type="match status" value="1"/>
</dbReference>
<dbReference type="PANTHER" id="PTHR45842:SF25">
    <property type="entry name" value="CARBOXYPEPTIDASE N SUBUNIT 2-LIKE"/>
    <property type="match status" value="1"/>
</dbReference>
<dbReference type="Proteomes" id="UP000606786">
    <property type="component" value="Unassembled WGS sequence"/>
</dbReference>
<evidence type="ECO:0000256" key="2">
    <source>
        <dbReference type="ARBA" id="ARBA00022729"/>
    </source>
</evidence>
<dbReference type="SUPFAM" id="SSF52058">
    <property type="entry name" value="L domain-like"/>
    <property type="match status" value="1"/>
</dbReference>
<dbReference type="InterPro" id="IPR050467">
    <property type="entry name" value="LRFN"/>
</dbReference>
<keyword evidence="2" id="KW-0732">Signal</keyword>
<evidence type="ECO:0000256" key="3">
    <source>
        <dbReference type="ARBA" id="ARBA00022737"/>
    </source>
</evidence>
<accession>A0A811U3F4</accession>
<dbReference type="Gene3D" id="3.80.10.10">
    <property type="entry name" value="Ribonuclease Inhibitor"/>
    <property type="match status" value="2"/>
</dbReference>
<dbReference type="PROSITE" id="PS51450">
    <property type="entry name" value="LRR"/>
    <property type="match status" value="2"/>
</dbReference>